<dbReference type="InterPro" id="IPR009057">
    <property type="entry name" value="Homeodomain-like_sf"/>
</dbReference>
<organism evidence="5 6">
    <name type="scientific">Alloprevotella tannerae</name>
    <dbReference type="NCBI Taxonomy" id="76122"/>
    <lineage>
        <taxon>Bacteria</taxon>
        <taxon>Pseudomonadati</taxon>
        <taxon>Bacteroidota</taxon>
        <taxon>Bacteroidia</taxon>
        <taxon>Bacteroidales</taxon>
        <taxon>Prevotellaceae</taxon>
        <taxon>Alloprevotella</taxon>
    </lineage>
</organism>
<evidence type="ECO:0000256" key="3">
    <source>
        <dbReference type="ARBA" id="ARBA00023163"/>
    </source>
</evidence>
<dbReference type="PANTHER" id="PTHR43280">
    <property type="entry name" value="ARAC-FAMILY TRANSCRIPTIONAL REGULATOR"/>
    <property type="match status" value="1"/>
</dbReference>
<evidence type="ECO:0000256" key="2">
    <source>
        <dbReference type="ARBA" id="ARBA00023125"/>
    </source>
</evidence>
<dbReference type="SUPFAM" id="SSF46689">
    <property type="entry name" value="Homeodomain-like"/>
    <property type="match status" value="1"/>
</dbReference>
<dbReference type="InterPro" id="IPR018060">
    <property type="entry name" value="HTH_AraC"/>
</dbReference>
<dbReference type="PANTHER" id="PTHR43280:SF29">
    <property type="entry name" value="ARAC-FAMILY TRANSCRIPTIONAL REGULATOR"/>
    <property type="match status" value="1"/>
</dbReference>
<dbReference type="Pfam" id="PF12833">
    <property type="entry name" value="HTH_18"/>
    <property type="match status" value="1"/>
</dbReference>
<sequence>MKDSNTSKSKERASYARIRDELSDKLFVQIVEKLGVEKRYLDPNYSAKKLAIDLHTNPRYISVVVGLHTGDNYNALVNGYRLRDACRMLRSPRYSEYTIEEIGLMCGFSSRQAFYLAFHREREVTPKQYRMDEDVEQWEEEKV</sequence>
<dbReference type="AlphaFoldDB" id="A0A929RYD3"/>
<accession>A0A929RYD3</accession>
<evidence type="ECO:0000313" key="5">
    <source>
        <dbReference type="EMBL" id="MBF0970087.1"/>
    </source>
</evidence>
<gene>
    <name evidence="5" type="ORF">HXK21_03460</name>
</gene>
<evidence type="ECO:0000313" key="6">
    <source>
        <dbReference type="Proteomes" id="UP000704068"/>
    </source>
</evidence>
<dbReference type="Proteomes" id="UP000704068">
    <property type="component" value="Unassembled WGS sequence"/>
</dbReference>
<proteinExistence type="predicted"/>
<dbReference type="SMART" id="SM00342">
    <property type="entry name" value="HTH_ARAC"/>
    <property type="match status" value="1"/>
</dbReference>
<evidence type="ECO:0000256" key="1">
    <source>
        <dbReference type="ARBA" id="ARBA00023015"/>
    </source>
</evidence>
<dbReference type="PROSITE" id="PS01124">
    <property type="entry name" value="HTH_ARAC_FAMILY_2"/>
    <property type="match status" value="1"/>
</dbReference>
<comment type="caution">
    <text evidence="5">The sequence shown here is derived from an EMBL/GenBank/DDBJ whole genome shotgun (WGS) entry which is preliminary data.</text>
</comment>
<dbReference type="GO" id="GO:0043565">
    <property type="term" value="F:sequence-specific DNA binding"/>
    <property type="evidence" value="ECO:0007669"/>
    <property type="project" value="InterPro"/>
</dbReference>
<feature type="domain" description="HTH araC/xylS-type" evidence="4">
    <location>
        <begin position="24"/>
        <end position="132"/>
    </location>
</feature>
<dbReference type="RefSeq" id="WP_298765910.1">
    <property type="nucleotide sequence ID" value="NZ_CAUOSC010000013.1"/>
</dbReference>
<keyword evidence="2" id="KW-0238">DNA-binding</keyword>
<protein>
    <submittedName>
        <fullName evidence="5">Helix-turn-helix transcriptional regulator</fullName>
    </submittedName>
</protein>
<dbReference type="Gene3D" id="1.10.10.60">
    <property type="entry name" value="Homeodomain-like"/>
    <property type="match status" value="1"/>
</dbReference>
<name>A0A929RYD3_9BACT</name>
<reference evidence="5" key="1">
    <citation type="submission" date="2020-04" db="EMBL/GenBank/DDBJ databases">
        <title>Deep metagenomics examines the oral microbiome during advanced dental caries in children, revealing novel taxa and co-occurrences with host molecules.</title>
        <authorList>
            <person name="Baker J.L."/>
            <person name="Morton J.T."/>
            <person name="Dinis M."/>
            <person name="Alvarez R."/>
            <person name="Tran N.C."/>
            <person name="Knight R."/>
            <person name="Edlund A."/>
        </authorList>
    </citation>
    <scope>NUCLEOTIDE SEQUENCE</scope>
    <source>
        <strain evidence="5">JCVI_34_bin.1</strain>
    </source>
</reference>
<dbReference type="EMBL" id="JABZGR010000006">
    <property type="protein sequence ID" value="MBF0970087.1"/>
    <property type="molecule type" value="Genomic_DNA"/>
</dbReference>
<dbReference type="GO" id="GO:0003700">
    <property type="term" value="F:DNA-binding transcription factor activity"/>
    <property type="evidence" value="ECO:0007669"/>
    <property type="project" value="InterPro"/>
</dbReference>
<keyword evidence="1" id="KW-0805">Transcription regulation</keyword>
<evidence type="ECO:0000259" key="4">
    <source>
        <dbReference type="PROSITE" id="PS01124"/>
    </source>
</evidence>
<keyword evidence="3" id="KW-0804">Transcription</keyword>